<organism evidence="3">
    <name type="scientific">termite gut metagenome</name>
    <dbReference type="NCBI Taxonomy" id="433724"/>
    <lineage>
        <taxon>unclassified sequences</taxon>
        <taxon>metagenomes</taxon>
        <taxon>organismal metagenomes</taxon>
    </lineage>
</organism>
<accession>A0A5J4PBW0</accession>
<feature type="domain" description="Transposase IS4-like" evidence="2">
    <location>
        <begin position="5"/>
        <end position="148"/>
    </location>
</feature>
<keyword evidence="1" id="KW-0812">Transmembrane</keyword>
<dbReference type="SUPFAM" id="SSF53098">
    <property type="entry name" value="Ribonuclease H-like"/>
    <property type="match status" value="1"/>
</dbReference>
<dbReference type="Gene3D" id="3.90.350.10">
    <property type="entry name" value="Transposase Inhibitor Protein From Tn5, Chain A, domain 1"/>
    <property type="match status" value="1"/>
</dbReference>
<feature type="transmembrane region" description="Helical" evidence="1">
    <location>
        <begin position="140"/>
        <end position="159"/>
    </location>
</feature>
<proteinExistence type="predicted"/>
<keyword evidence="1" id="KW-0472">Membrane</keyword>
<evidence type="ECO:0000313" key="3">
    <source>
        <dbReference type="EMBL" id="KAA6305973.1"/>
    </source>
</evidence>
<dbReference type="EMBL" id="SNRY01010275">
    <property type="protein sequence ID" value="KAA6305973.1"/>
    <property type="molecule type" value="Genomic_DNA"/>
</dbReference>
<dbReference type="InterPro" id="IPR012337">
    <property type="entry name" value="RNaseH-like_sf"/>
</dbReference>
<dbReference type="GO" id="GO:0003677">
    <property type="term" value="F:DNA binding"/>
    <property type="evidence" value="ECO:0007669"/>
    <property type="project" value="InterPro"/>
</dbReference>
<sequence length="207" mass="24104">TIDCMLADREFVGEHWLAFLNGQGIRYHIRIRENFYVKDPRSGKILKASWLFSDVKIGTSKFLHRIFYVNKQLCYLSASKIKNKEGVPELQIIVSFNKPDNAQEIYKERWQIETAFRALKSSGFNIEDTHLTGIDRIDKLFAMVIVAFTWAYIVGIYVHKYVKQIQTKKHGRMAKSLFKYGLGMIANILLNPKCTHEIDIFKFLSCT</sequence>
<gene>
    <name evidence="3" type="ORF">EZS27_042372</name>
</gene>
<evidence type="ECO:0000256" key="1">
    <source>
        <dbReference type="SAM" id="Phobius"/>
    </source>
</evidence>
<dbReference type="GO" id="GO:0004803">
    <property type="term" value="F:transposase activity"/>
    <property type="evidence" value="ECO:0007669"/>
    <property type="project" value="InterPro"/>
</dbReference>
<protein>
    <recommendedName>
        <fullName evidence="2">Transposase IS4-like domain-containing protein</fullName>
    </recommendedName>
</protein>
<evidence type="ECO:0000259" key="2">
    <source>
        <dbReference type="Pfam" id="PF01609"/>
    </source>
</evidence>
<dbReference type="Pfam" id="PF01609">
    <property type="entry name" value="DDE_Tnp_1"/>
    <property type="match status" value="1"/>
</dbReference>
<comment type="caution">
    <text evidence="3">The sequence shown here is derived from an EMBL/GenBank/DDBJ whole genome shotgun (WGS) entry which is preliminary data.</text>
</comment>
<reference evidence="3" key="1">
    <citation type="submission" date="2019-03" db="EMBL/GenBank/DDBJ databases">
        <title>Single cell metagenomics reveals metabolic interactions within the superorganism composed of flagellate Streblomastix strix and complex community of Bacteroidetes bacteria on its surface.</title>
        <authorList>
            <person name="Treitli S.C."/>
            <person name="Kolisko M."/>
            <person name="Husnik F."/>
            <person name="Keeling P."/>
            <person name="Hampl V."/>
        </authorList>
    </citation>
    <scope>NUCLEOTIDE SEQUENCE</scope>
    <source>
        <strain evidence="3">STM</strain>
    </source>
</reference>
<dbReference type="AlphaFoldDB" id="A0A5J4PBW0"/>
<dbReference type="GO" id="GO:0006313">
    <property type="term" value="P:DNA transposition"/>
    <property type="evidence" value="ECO:0007669"/>
    <property type="project" value="InterPro"/>
</dbReference>
<dbReference type="InterPro" id="IPR002559">
    <property type="entry name" value="Transposase_11"/>
</dbReference>
<name>A0A5J4PBW0_9ZZZZ</name>
<keyword evidence="1" id="KW-1133">Transmembrane helix</keyword>
<feature type="non-terminal residue" evidence="3">
    <location>
        <position position="1"/>
    </location>
</feature>